<evidence type="ECO:0000313" key="3">
    <source>
        <dbReference type="EMBL" id="MBV7380102.1"/>
    </source>
</evidence>
<keyword evidence="4" id="KW-1185">Reference proteome</keyword>
<keyword evidence="2" id="KW-0812">Transmembrane</keyword>
<evidence type="ECO:0000256" key="2">
    <source>
        <dbReference type="SAM" id="Phobius"/>
    </source>
</evidence>
<proteinExistence type="predicted"/>
<keyword evidence="2" id="KW-1133">Transmembrane helix</keyword>
<gene>
    <name evidence="3" type="ORF">KJP28_14315</name>
</gene>
<evidence type="ECO:0000256" key="1">
    <source>
        <dbReference type="SAM" id="MobiDB-lite"/>
    </source>
</evidence>
<evidence type="ECO:0000313" key="4">
    <source>
        <dbReference type="Proteomes" id="UP000756530"/>
    </source>
</evidence>
<keyword evidence="2" id="KW-0472">Membrane</keyword>
<dbReference type="EMBL" id="JAHUZE010000003">
    <property type="protein sequence ID" value="MBV7380102.1"/>
    <property type="molecule type" value="Genomic_DNA"/>
</dbReference>
<protein>
    <submittedName>
        <fullName evidence="3">Uncharacterized protein</fullName>
    </submittedName>
</protein>
<accession>A0ABS6T6Z3</accession>
<dbReference type="RefSeq" id="WP_218393293.1">
    <property type="nucleotide sequence ID" value="NZ_JAHUZE010000003.1"/>
</dbReference>
<reference evidence="3 4" key="1">
    <citation type="submission" date="2021-05" db="EMBL/GenBank/DDBJ databases">
        <title>Culturable bacteria isolated from Daya Bay.</title>
        <authorList>
            <person name="Zheng W."/>
            <person name="Yu S."/>
            <person name="Huang Y."/>
        </authorList>
    </citation>
    <scope>NUCLEOTIDE SEQUENCE [LARGE SCALE GENOMIC DNA]</scope>
    <source>
        <strain evidence="3 4">DP4N28-5</strain>
    </source>
</reference>
<sequence length="246" mass="25786">MDTTDAQPTGIKRAILGIVGAQVAIAAALIVIDLADAMPRIDPLTRQVPSGPATRPYSPDRAPTTSPDGAPSNAPMPERLEISGEGTTVTLTGQIAVGDGDRITGELATRANAGQRVETIRLNSTGGSVSDALEIGDVIRASGMSTTLEESAVCLSACPYIFAGGVARTVAQTAKLGVHQHYFGESAILPAFMAVEDVQRGQAEVMAHLARMGIGLGVMEHALRTPPEQIYMLSREELTEYSFVTE</sequence>
<feature type="region of interest" description="Disordered" evidence="1">
    <location>
        <begin position="45"/>
        <end position="77"/>
    </location>
</feature>
<organism evidence="3 4">
    <name type="scientific">Maritimibacter dapengensis</name>
    <dbReference type="NCBI Taxonomy" id="2836868"/>
    <lineage>
        <taxon>Bacteria</taxon>
        <taxon>Pseudomonadati</taxon>
        <taxon>Pseudomonadota</taxon>
        <taxon>Alphaproteobacteria</taxon>
        <taxon>Rhodobacterales</taxon>
        <taxon>Roseobacteraceae</taxon>
        <taxon>Maritimibacter</taxon>
    </lineage>
</organism>
<dbReference type="Proteomes" id="UP000756530">
    <property type="component" value="Unassembled WGS sequence"/>
</dbReference>
<comment type="caution">
    <text evidence="3">The sequence shown here is derived from an EMBL/GenBank/DDBJ whole genome shotgun (WGS) entry which is preliminary data.</text>
</comment>
<name>A0ABS6T6Z3_9RHOB</name>
<feature type="transmembrane region" description="Helical" evidence="2">
    <location>
        <begin position="14"/>
        <end position="35"/>
    </location>
</feature>